<comment type="caution">
    <text evidence="1">The sequence shown here is derived from an EMBL/GenBank/DDBJ whole genome shotgun (WGS) entry which is preliminary data.</text>
</comment>
<dbReference type="Proteomes" id="UP000188637">
    <property type="component" value="Unassembled WGS sequence"/>
</dbReference>
<protein>
    <submittedName>
        <fullName evidence="1">CRISPR-associated protein Cas5</fullName>
    </submittedName>
</protein>
<evidence type="ECO:0000313" key="1">
    <source>
        <dbReference type="EMBL" id="ONI41444.1"/>
    </source>
</evidence>
<dbReference type="EMBL" id="LJHD01000218">
    <property type="protein sequence ID" value="ONI41444.1"/>
    <property type="molecule type" value="Genomic_DNA"/>
</dbReference>
<organism evidence="1 2">
    <name type="scientific">Candidatus Epulonipiscium fishelsonii</name>
    <dbReference type="NCBI Taxonomy" id="77094"/>
    <lineage>
        <taxon>Bacteria</taxon>
        <taxon>Bacillati</taxon>
        <taxon>Bacillota</taxon>
        <taxon>Clostridia</taxon>
        <taxon>Lachnospirales</taxon>
        <taxon>Lachnospiraceae</taxon>
        <taxon>Candidatus Epulonipiscium</taxon>
    </lineage>
</organism>
<accession>A0ACC8XEV6</accession>
<evidence type="ECO:0000313" key="2">
    <source>
        <dbReference type="Proteomes" id="UP000188637"/>
    </source>
</evidence>
<keyword evidence="2" id="KW-1185">Reference proteome</keyword>
<gene>
    <name evidence="1" type="ORF">AN640_07945</name>
</gene>
<proteinExistence type="predicted"/>
<name>A0ACC8XEV6_9FIRM</name>
<reference evidence="1" key="1">
    <citation type="submission" date="2016-08" db="EMBL/GenBank/DDBJ databases">
        <authorList>
            <person name="Ngugi D.K."/>
            <person name="Miyake S."/>
            <person name="Stingl U."/>
        </authorList>
    </citation>
    <scope>NUCLEOTIDE SEQUENCE</scope>
    <source>
        <strain evidence="1">SCG-D08WGA-EpuloA1</strain>
    </source>
</reference>
<sequence length="308" mass="34188">MSVLSIISLLIYQFLDVNMKYFDYAMSLRVPKMLGIVIAGICIGTASIMFQSVINNRIVTPCLLGMNSLYILIQTFTVFIFGSTSIFVLNENLSFIINLGIMGVLATAIYGYLFKKTNYNVLYVLLVGTVMATFFTSISNAMMRVMDPNEYDTLQDNIVSSFTQVNEANIALAFALIALIFIAFRKEIALLDVITLGKNQSINLGVDYDKSIMKILMMVTLLIAIATAMVGPISFLGLIIANLSRQMFKTYKHTYLMAGSALIGIAILFIGQTCIEHIFNHSTVISVFINLFGGIYFLYLIMKNRGVA</sequence>